<dbReference type="EMBL" id="LKAM01000001">
    <property type="protein sequence ID" value="KUM50463.1"/>
    <property type="molecule type" value="Genomic_DNA"/>
</dbReference>
<evidence type="ECO:0000256" key="1">
    <source>
        <dbReference type="SAM" id="MobiDB-lite"/>
    </source>
</evidence>
<accession>A0A124GP04</accession>
<comment type="caution">
    <text evidence="2">The sequence shown here is derived from an EMBL/GenBank/DDBJ whole genome shotgun (WGS) entry which is preliminary data.</text>
</comment>
<name>A0A124GP04_PICGL</name>
<gene>
    <name evidence="2" type="ORF">ABT39_MTgene306</name>
</gene>
<reference evidence="2" key="1">
    <citation type="journal article" date="2015" name="Genome Biol. Evol.">
        <title>Organellar Genomes of White Spruce (Picea glauca): Assembly and Annotation.</title>
        <authorList>
            <person name="Jackman S.D."/>
            <person name="Warren R.L."/>
            <person name="Gibb E.A."/>
            <person name="Vandervalk B.P."/>
            <person name="Mohamadi H."/>
            <person name="Chu J."/>
            <person name="Raymond A."/>
            <person name="Pleasance S."/>
            <person name="Coope R."/>
            <person name="Wildung M.R."/>
            <person name="Ritland C.E."/>
            <person name="Bousquet J."/>
            <person name="Jones S.J."/>
            <person name="Bohlmann J."/>
            <person name="Birol I."/>
        </authorList>
    </citation>
    <scope>NUCLEOTIDE SEQUENCE [LARGE SCALE GENOMIC DNA]</scope>
    <source>
        <tissue evidence="2">Flushing bud</tissue>
    </source>
</reference>
<sequence length="58" mass="6557">MTLAMIPGPRREGEGPSPPSYGFPIERYPIGGIFHCLLPTLDFYFLMVSETNDAYARY</sequence>
<proteinExistence type="predicted"/>
<protein>
    <submittedName>
        <fullName evidence="2">Uncharacterized protein</fullName>
    </submittedName>
</protein>
<geneLocation type="mitochondrion" evidence="2"/>
<dbReference type="AlphaFoldDB" id="A0A124GP04"/>
<organism evidence="2">
    <name type="scientific">Picea glauca</name>
    <name type="common">White spruce</name>
    <name type="synonym">Pinus glauca</name>
    <dbReference type="NCBI Taxonomy" id="3330"/>
    <lineage>
        <taxon>Eukaryota</taxon>
        <taxon>Viridiplantae</taxon>
        <taxon>Streptophyta</taxon>
        <taxon>Embryophyta</taxon>
        <taxon>Tracheophyta</taxon>
        <taxon>Spermatophyta</taxon>
        <taxon>Pinopsida</taxon>
        <taxon>Pinidae</taxon>
        <taxon>Conifers I</taxon>
        <taxon>Pinales</taxon>
        <taxon>Pinaceae</taxon>
        <taxon>Picea</taxon>
    </lineage>
</organism>
<feature type="region of interest" description="Disordered" evidence="1">
    <location>
        <begin position="1"/>
        <end position="20"/>
    </location>
</feature>
<keyword evidence="2" id="KW-0496">Mitochondrion</keyword>
<evidence type="ECO:0000313" key="2">
    <source>
        <dbReference type="EMBL" id="KUM50463.1"/>
    </source>
</evidence>